<keyword evidence="1" id="KW-1133">Transmembrane helix</keyword>
<evidence type="ECO:0000313" key="2">
    <source>
        <dbReference type="EMBL" id="MED6201093.1"/>
    </source>
</evidence>
<comment type="caution">
    <text evidence="2">The sequence shown here is derived from an EMBL/GenBank/DDBJ whole genome shotgun (WGS) entry which is preliminary data.</text>
</comment>
<evidence type="ECO:0000256" key="1">
    <source>
        <dbReference type="SAM" id="Phobius"/>
    </source>
</evidence>
<dbReference type="Proteomes" id="UP001341840">
    <property type="component" value="Unassembled WGS sequence"/>
</dbReference>
<name>A0ABU6XX29_9FABA</name>
<evidence type="ECO:0000313" key="3">
    <source>
        <dbReference type="Proteomes" id="UP001341840"/>
    </source>
</evidence>
<feature type="transmembrane region" description="Helical" evidence="1">
    <location>
        <begin position="6"/>
        <end position="23"/>
    </location>
</feature>
<reference evidence="2 3" key="1">
    <citation type="journal article" date="2023" name="Plants (Basel)">
        <title>Bridging the Gap: Combining Genomics and Transcriptomics Approaches to Understand Stylosanthes scabra, an Orphan Legume from the Brazilian Caatinga.</title>
        <authorList>
            <person name="Ferreira-Neto J.R.C."/>
            <person name="da Silva M.D."/>
            <person name="Binneck E."/>
            <person name="de Melo N.F."/>
            <person name="da Silva R.H."/>
            <person name="de Melo A.L.T.M."/>
            <person name="Pandolfi V."/>
            <person name="Bustamante F.O."/>
            <person name="Brasileiro-Vidal A.C."/>
            <person name="Benko-Iseppon A.M."/>
        </authorList>
    </citation>
    <scope>NUCLEOTIDE SEQUENCE [LARGE SCALE GENOMIC DNA]</scope>
    <source>
        <tissue evidence="2">Leaves</tissue>
    </source>
</reference>
<keyword evidence="1" id="KW-0472">Membrane</keyword>
<gene>
    <name evidence="2" type="ORF">PIB30_091574</name>
</gene>
<dbReference type="EMBL" id="JASCZI010213285">
    <property type="protein sequence ID" value="MED6201093.1"/>
    <property type="molecule type" value="Genomic_DNA"/>
</dbReference>
<keyword evidence="3" id="KW-1185">Reference proteome</keyword>
<accession>A0ABU6XX29</accession>
<proteinExistence type="predicted"/>
<keyword evidence="1" id="KW-0812">Transmembrane</keyword>
<sequence length="133" mass="14781">MDCYSLGAPCILGHSFISVAIVFRAQVRNRPSGVTISGLELGIDVLFFEYPPDSRYVEPATGGAVLWGSSRMSLYYLAESLFSHPLLSQEFNPDMPLSELYPYGCQHPFPPYPLNVAEPKPKFPTPQVPEYPP</sequence>
<organism evidence="2 3">
    <name type="scientific">Stylosanthes scabra</name>
    <dbReference type="NCBI Taxonomy" id="79078"/>
    <lineage>
        <taxon>Eukaryota</taxon>
        <taxon>Viridiplantae</taxon>
        <taxon>Streptophyta</taxon>
        <taxon>Embryophyta</taxon>
        <taxon>Tracheophyta</taxon>
        <taxon>Spermatophyta</taxon>
        <taxon>Magnoliopsida</taxon>
        <taxon>eudicotyledons</taxon>
        <taxon>Gunneridae</taxon>
        <taxon>Pentapetalae</taxon>
        <taxon>rosids</taxon>
        <taxon>fabids</taxon>
        <taxon>Fabales</taxon>
        <taxon>Fabaceae</taxon>
        <taxon>Papilionoideae</taxon>
        <taxon>50 kb inversion clade</taxon>
        <taxon>dalbergioids sensu lato</taxon>
        <taxon>Dalbergieae</taxon>
        <taxon>Pterocarpus clade</taxon>
        <taxon>Stylosanthes</taxon>
    </lineage>
</organism>
<protein>
    <submittedName>
        <fullName evidence="2">Uncharacterized protein</fullName>
    </submittedName>
</protein>